<gene>
    <name evidence="2" type="ORF">brsh051_20130</name>
</gene>
<dbReference type="AlphaFoldDB" id="A0AAN0K7B6"/>
<dbReference type="Proteomes" id="UP001431656">
    <property type="component" value="Chromosome"/>
</dbReference>
<reference evidence="2" key="1">
    <citation type="journal article" date="2024" name="Int. J. Syst. Evol. Microbiol.">
        <title>Brooklawnia propionicigenes sp. nov., a facultatively anaerobic, propionate-producing bacterium isolated from a methanogenic reactor treating waste from cattle farms.</title>
        <authorList>
            <person name="Akita Y."/>
            <person name="Ueki A."/>
            <person name="Tonouchi A."/>
            <person name="Sugawara Y."/>
            <person name="Honma S."/>
            <person name="Kaku N."/>
            <person name="Ueki K."/>
        </authorList>
    </citation>
    <scope>NUCLEOTIDE SEQUENCE</scope>
    <source>
        <strain evidence="2">SH051</strain>
    </source>
</reference>
<feature type="region of interest" description="Disordered" evidence="1">
    <location>
        <begin position="61"/>
        <end position="99"/>
    </location>
</feature>
<evidence type="ECO:0000313" key="3">
    <source>
        <dbReference type="Proteomes" id="UP001431656"/>
    </source>
</evidence>
<keyword evidence="3" id="KW-1185">Reference proteome</keyword>
<dbReference type="KEGG" id="broo:brsh051_20130"/>
<evidence type="ECO:0000256" key="1">
    <source>
        <dbReference type="SAM" id="MobiDB-lite"/>
    </source>
</evidence>
<accession>A0AAN0K7B6</accession>
<evidence type="ECO:0000313" key="2">
    <source>
        <dbReference type="EMBL" id="BEH02732.1"/>
    </source>
</evidence>
<proteinExistence type="predicted"/>
<organism evidence="2 3">
    <name type="scientific">Brooklawnia propionicigenes</name>
    <dbReference type="NCBI Taxonomy" id="3041175"/>
    <lineage>
        <taxon>Bacteria</taxon>
        <taxon>Bacillati</taxon>
        <taxon>Actinomycetota</taxon>
        <taxon>Actinomycetes</taxon>
        <taxon>Propionibacteriales</taxon>
        <taxon>Propionibacteriaceae</taxon>
        <taxon>Brooklawnia</taxon>
    </lineage>
</organism>
<name>A0AAN0K7B6_9ACTN</name>
<protein>
    <submittedName>
        <fullName evidence="2">Uncharacterized protein</fullName>
    </submittedName>
</protein>
<sequence>MMSLLLKAQSLQHKRMEALRTYAADIEDIDRRRHELDLASTRAWMKVIRAGWATSDLVSFGLKAPRKPRSTPSASAGHDHAEPTSPVVDPPDRETDSDG</sequence>
<dbReference type="EMBL" id="AP028056">
    <property type="protein sequence ID" value="BEH02732.1"/>
    <property type="molecule type" value="Genomic_DNA"/>
</dbReference>
<feature type="compositionally biased region" description="Basic and acidic residues" evidence="1">
    <location>
        <begin position="90"/>
        <end position="99"/>
    </location>
</feature>